<dbReference type="HOGENOM" id="CLU_2561939_0_0_1"/>
<reference evidence="1" key="1">
    <citation type="journal article" date="2009" name="Rice">
        <title>De Novo Next Generation Sequencing of Plant Genomes.</title>
        <authorList>
            <person name="Rounsley S."/>
            <person name="Marri P.R."/>
            <person name="Yu Y."/>
            <person name="He R."/>
            <person name="Sisneros N."/>
            <person name="Goicoechea J.L."/>
            <person name="Lee S.J."/>
            <person name="Angelova A."/>
            <person name="Kudrna D."/>
            <person name="Luo M."/>
            <person name="Affourtit J."/>
            <person name="Desany B."/>
            <person name="Knight J."/>
            <person name="Niazi F."/>
            <person name="Egholm M."/>
            <person name="Wing R.A."/>
        </authorList>
    </citation>
    <scope>NUCLEOTIDE SEQUENCE [LARGE SCALE GENOMIC DNA]</scope>
    <source>
        <strain evidence="1">cv. IRGC 105608</strain>
    </source>
</reference>
<protein>
    <submittedName>
        <fullName evidence="1">Uncharacterized protein</fullName>
    </submittedName>
</protein>
<name>A0A0D3FKD4_9ORYZ</name>
<organism evidence="1">
    <name type="scientific">Oryza barthii</name>
    <dbReference type="NCBI Taxonomy" id="65489"/>
    <lineage>
        <taxon>Eukaryota</taxon>
        <taxon>Viridiplantae</taxon>
        <taxon>Streptophyta</taxon>
        <taxon>Embryophyta</taxon>
        <taxon>Tracheophyta</taxon>
        <taxon>Spermatophyta</taxon>
        <taxon>Magnoliopsida</taxon>
        <taxon>Liliopsida</taxon>
        <taxon>Poales</taxon>
        <taxon>Poaceae</taxon>
        <taxon>BOP clade</taxon>
        <taxon>Oryzoideae</taxon>
        <taxon>Oryzeae</taxon>
        <taxon>Oryzinae</taxon>
        <taxon>Oryza</taxon>
    </lineage>
</organism>
<evidence type="ECO:0000313" key="1">
    <source>
        <dbReference type="EnsemblPlants" id="OBART03G23040.6"/>
    </source>
</evidence>
<dbReference type="Proteomes" id="UP000026960">
    <property type="component" value="Chromosome 3"/>
</dbReference>
<sequence length="82" mass="9301">MSAKLPQVQKAGATQSARSYHGKLFPVNRLLPSAHFHGQCSKLYIRTYCKARSAAVNRCNEDKFVWPMLNSLDIFSIEILFV</sequence>
<dbReference type="AlphaFoldDB" id="A0A0D3FKD4"/>
<evidence type="ECO:0000313" key="2">
    <source>
        <dbReference type="Proteomes" id="UP000026960"/>
    </source>
</evidence>
<dbReference type="Gramene" id="OBART03G23040.6">
    <property type="protein sequence ID" value="OBART03G23040.6"/>
    <property type="gene ID" value="OBART03G23040"/>
</dbReference>
<proteinExistence type="predicted"/>
<accession>A0A0D3FKD4</accession>
<keyword evidence="2" id="KW-1185">Reference proteome</keyword>
<reference evidence="1" key="2">
    <citation type="submission" date="2015-03" db="UniProtKB">
        <authorList>
            <consortium name="EnsemblPlants"/>
        </authorList>
    </citation>
    <scope>IDENTIFICATION</scope>
</reference>
<dbReference type="EnsemblPlants" id="OBART03G23040.6">
    <property type="protein sequence ID" value="OBART03G23040.6"/>
    <property type="gene ID" value="OBART03G23040"/>
</dbReference>